<organism evidence="1 2">
    <name type="scientific">Bacillus safensis</name>
    <dbReference type="NCBI Taxonomy" id="561879"/>
    <lineage>
        <taxon>Bacteria</taxon>
        <taxon>Bacillati</taxon>
        <taxon>Bacillota</taxon>
        <taxon>Bacilli</taxon>
        <taxon>Bacillales</taxon>
        <taxon>Bacillaceae</taxon>
        <taxon>Bacillus</taxon>
    </lineage>
</organism>
<proteinExistence type="predicted"/>
<reference evidence="1" key="1">
    <citation type="submission" date="2025-02" db="EMBL/GenBank/DDBJ databases">
        <title>Complete genome sequences of 52 Bacillus and Priestia strains isolated from West-African fermentations and 26 reference strains from the DSMZ collection.</title>
        <authorList>
            <person name="Wiedenbein E.S."/>
            <person name="Canoy T.S."/>
            <person name="Hui Y."/>
            <person name="Parkouda C."/>
            <person name="Dawende C."/>
            <person name="Ametefe E."/>
            <person name="Jespersen L."/>
            <person name="Nielsen D.S."/>
        </authorList>
    </citation>
    <scope>NUCLEOTIDE SEQUENCE</scope>
    <source>
        <strain evidence="1">PRO33</strain>
    </source>
</reference>
<name>A0AC61YSK2_BACIA</name>
<protein>
    <submittedName>
        <fullName evidence="1">CPBP family intramembrane glutamic endopeptidase</fullName>
        <ecNumber evidence="1">3.4.-.-</ecNumber>
    </submittedName>
</protein>
<evidence type="ECO:0000313" key="2">
    <source>
        <dbReference type="Proteomes" id="UP001218488"/>
    </source>
</evidence>
<dbReference type="Proteomes" id="UP001218488">
    <property type="component" value="Chromosome"/>
</dbReference>
<sequence>MNSFTIILWTSLGVIGLVLFMKYRVSTIESNLLDKSKARKVSIDFIKEFVGVDVEEWDVYSVYWYDHETVNKLHHLGLLKKNRHILHEMGLVESWRVRFVHQNQSFVIGVNAKREVTFFYADVRQTSLPNKGAQISLEGLKEQLTYSSKGLWAKTKPTGSGSKEEDFREIKTYWYLAEKEDIRLKVTVEMQSGVITYIGTDPEILTDQMNKVIRDEQVESTFGISGMLGSAAAMIIAILVLVLMNVQIQITLSLILGLIIVLVQSLTIKEDIQLTIVNAYDARMSVHTVQLLGILSTLFAGLLTGFVVFICSLAGGALVNELGLKFLDQSIVQIFIGLSAGIISLGITSLVFYLLERMNRLRISPELSNRSMFLSGFTLRQGLNMSLQSSIGEEVIYRLLMISLIFWLSGSMILSILISSLLWAIMHQVTGYDPRWIRWTHLFVFGCFLGFLFVNYGFISVLAAHFIHNLVLVCMPLWQFKLQRYIHTKKPQHTSL</sequence>
<evidence type="ECO:0000313" key="1">
    <source>
        <dbReference type="EMBL" id="WGD98136.1"/>
    </source>
</evidence>
<dbReference type="EC" id="3.4.-.-" evidence="1"/>
<gene>
    <name evidence="1" type="ORF">P5627_02180</name>
</gene>
<accession>A0AC61YSK2</accession>
<dbReference type="EMBL" id="CP121752">
    <property type="protein sequence ID" value="WGD98136.1"/>
    <property type="molecule type" value="Genomic_DNA"/>
</dbReference>
<keyword evidence="1" id="KW-0378">Hydrolase</keyword>